<keyword evidence="2" id="KW-0436">Ligase</keyword>
<feature type="domain" description="AMP-dependent synthetase/ligase" evidence="1">
    <location>
        <begin position="34"/>
        <end position="468"/>
    </location>
</feature>
<proteinExistence type="predicted"/>
<dbReference type="Proteomes" id="UP000232196">
    <property type="component" value="Unassembled WGS sequence"/>
</dbReference>
<dbReference type="Gene3D" id="3.40.50.12780">
    <property type="entry name" value="N-terminal domain of ligase-like"/>
    <property type="match status" value="1"/>
</dbReference>
<gene>
    <name evidence="2" type="ORF">CH357_06470</name>
</gene>
<dbReference type="EMBL" id="NPDN01000003">
    <property type="protein sequence ID" value="PJZ26140.1"/>
    <property type="molecule type" value="Genomic_DNA"/>
</dbReference>
<dbReference type="RefSeq" id="WP_100705933.1">
    <property type="nucleotide sequence ID" value="NZ_NPDL01000003.1"/>
</dbReference>
<protein>
    <submittedName>
        <fullName evidence="2">Long-chain fatty acid--CoA ligase</fullName>
    </submittedName>
</protein>
<dbReference type="InterPro" id="IPR000873">
    <property type="entry name" value="AMP-dep_synth/lig_dom"/>
</dbReference>
<name>A0A2M9XEN6_9LEPT</name>
<dbReference type="InterPro" id="IPR042099">
    <property type="entry name" value="ANL_N_sf"/>
</dbReference>
<accession>A0A2M9XEN6</accession>
<dbReference type="PANTHER" id="PTHR43813">
    <property type="entry name" value="ACYL-ACTIVATING ENZYME 16, CHLOROPLASTIC-RELATED"/>
    <property type="match status" value="1"/>
</dbReference>
<dbReference type="InterPro" id="IPR020845">
    <property type="entry name" value="AMP-binding_CS"/>
</dbReference>
<keyword evidence="3" id="KW-1185">Reference proteome</keyword>
<dbReference type="PANTHER" id="PTHR43813:SF1">
    <property type="entry name" value="ACYL-ACTIVATING ENZYME 16, CHLOROPLASTIC-RELATED"/>
    <property type="match status" value="1"/>
</dbReference>
<dbReference type="PROSITE" id="PS00455">
    <property type="entry name" value="AMP_BINDING"/>
    <property type="match status" value="1"/>
</dbReference>
<dbReference type="SUPFAM" id="SSF56801">
    <property type="entry name" value="Acetyl-CoA synthetase-like"/>
    <property type="match status" value="1"/>
</dbReference>
<comment type="caution">
    <text evidence="2">The sequence shown here is derived from an EMBL/GenBank/DDBJ whole genome shotgun (WGS) entry which is preliminary data.</text>
</comment>
<dbReference type="GO" id="GO:0016874">
    <property type="term" value="F:ligase activity"/>
    <property type="evidence" value="ECO:0007669"/>
    <property type="project" value="UniProtKB-KW"/>
</dbReference>
<evidence type="ECO:0000313" key="2">
    <source>
        <dbReference type="EMBL" id="PJZ26140.1"/>
    </source>
</evidence>
<evidence type="ECO:0000259" key="1">
    <source>
        <dbReference type="Pfam" id="PF00501"/>
    </source>
</evidence>
<evidence type="ECO:0000313" key="3">
    <source>
        <dbReference type="Proteomes" id="UP000232196"/>
    </source>
</evidence>
<dbReference type="AlphaFoldDB" id="A0A2M9XEN6"/>
<dbReference type="InterPro" id="IPR052987">
    <property type="entry name" value="Chloroplast_AMP-bd_Enzymes"/>
</dbReference>
<dbReference type="OrthoDB" id="311554at2"/>
<dbReference type="Pfam" id="PF23562">
    <property type="entry name" value="AMP-binding_C_3"/>
    <property type="match status" value="1"/>
</dbReference>
<dbReference type="Pfam" id="PF00501">
    <property type="entry name" value="AMP-binding"/>
    <property type="match status" value="1"/>
</dbReference>
<organism evidence="2 3">
    <name type="scientific">Leptospira hartskeerlii</name>
    <dbReference type="NCBI Taxonomy" id="2023177"/>
    <lineage>
        <taxon>Bacteria</taxon>
        <taxon>Pseudomonadati</taxon>
        <taxon>Spirochaetota</taxon>
        <taxon>Spirochaetia</taxon>
        <taxon>Leptospirales</taxon>
        <taxon>Leptospiraceae</taxon>
        <taxon>Leptospira</taxon>
    </lineage>
</organism>
<reference evidence="2 3" key="1">
    <citation type="submission" date="2017-07" db="EMBL/GenBank/DDBJ databases">
        <title>Leptospira spp. isolated from tropical soils.</title>
        <authorList>
            <person name="Thibeaux R."/>
            <person name="Iraola G."/>
            <person name="Ferres I."/>
            <person name="Bierque E."/>
            <person name="Girault D."/>
            <person name="Soupe-Gilbert M.-E."/>
            <person name="Picardeau M."/>
            <person name="Goarant C."/>
        </authorList>
    </citation>
    <scope>NUCLEOTIDE SEQUENCE [LARGE SCALE GENOMIC DNA]</scope>
    <source>
        <strain evidence="2 3">MCA1-C-A1</strain>
    </source>
</reference>
<sequence>MEKRSIYHLVRDSCIHYKDRPFQWIWDEKLKSFSGISYSEWFLNLENLSGFFRQKNLNKGDKVGLFCDNRTEWALCSFSVMCSGGADVPRGCDASDEEIFYILDHTESKITFIEKEQALVKLGNILNRLKHLETVILIEPEEDFPSLAKLKTSYPKIEFIDLETAIAQGRAWVEKKGKSLLHSVGESLTENDIATIIYTSGTTGVPKGVLLKHRSFTWTIDQLQQFVPANYSDRVVVFLPPWHIAERILETALLSWGASLACSSVSQLTRDFEIIKPTVLVSVPRVWEALYRRIWDKASKSSPAKLFIFKTAVRIAETYNSLLDTVTGNYSETEESNKEEKLTDTVVSTLLLPFFYSLNILAQKVLSPVRALFGGQLKFAFCGAGAMPPKIQFFFRSVGVPIIETYGMTETTGMGALGSFPIPKTGSIGPVFPGAHIKLVGEQNVVVSKPGDKGIAWHKGPHVTAGYYKNSELTGSNFSDGWFNSGDLFVWTKTGELKFAGRAKDTIVLSSGENVEPEPIEGKILETGWALTAVVIGQDQKFLAVLIVPDFAKIRDHFSSQGIPLPNDNSNLVQDPKVLKFYKDLIKNTISEKNGFKNFEKIGEFRLLDKEFEKGKELTETMKVKRNKVAELYTHLIKTIFL</sequence>